<organism evidence="1 2">
    <name type="scientific">Marchantia polymorpha subsp. ruderalis</name>
    <dbReference type="NCBI Taxonomy" id="1480154"/>
    <lineage>
        <taxon>Eukaryota</taxon>
        <taxon>Viridiplantae</taxon>
        <taxon>Streptophyta</taxon>
        <taxon>Embryophyta</taxon>
        <taxon>Marchantiophyta</taxon>
        <taxon>Marchantiopsida</taxon>
        <taxon>Marchantiidae</taxon>
        <taxon>Marchantiales</taxon>
        <taxon>Marchantiaceae</taxon>
        <taxon>Marchantia</taxon>
    </lineage>
</organism>
<evidence type="ECO:0000313" key="2">
    <source>
        <dbReference type="Proteomes" id="UP000077202"/>
    </source>
</evidence>
<protein>
    <submittedName>
        <fullName evidence="1">Uncharacterized protein</fullName>
    </submittedName>
</protein>
<comment type="caution">
    <text evidence="1">The sequence shown here is derived from an EMBL/GenBank/DDBJ whole genome shotgun (WGS) entry which is preliminary data.</text>
</comment>
<proteinExistence type="predicted"/>
<sequence>MALVEVAKSRLTQSSKLELCDGDYVVKENRGLVSAVPHYYSVILPHIRQDRQTRTHQPPDRINNLGAIKQPQITWNGWEAQIRNTQKKKKRQVG</sequence>
<dbReference type="EMBL" id="LVLJ01002330">
    <property type="protein sequence ID" value="OAE25470.1"/>
    <property type="molecule type" value="Genomic_DNA"/>
</dbReference>
<evidence type="ECO:0000313" key="1">
    <source>
        <dbReference type="EMBL" id="OAE25470.1"/>
    </source>
</evidence>
<dbReference type="Proteomes" id="UP000077202">
    <property type="component" value="Unassembled WGS sequence"/>
</dbReference>
<dbReference type="AlphaFoldDB" id="A0A176VXE2"/>
<keyword evidence="2" id="KW-1185">Reference proteome</keyword>
<name>A0A176VXE2_MARPO</name>
<reference evidence="1" key="1">
    <citation type="submission" date="2016-03" db="EMBL/GenBank/DDBJ databases">
        <title>Mechanisms controlling the formation of the plant cell surface in tip-growing cells are functionally conserved among land plants.</title>
        <authorList>
            <person name="Honkanen S."/>
            <person name="Jones V.A."/>
            <person name="Morieri G."/>
            <person name="Champion C."/>
            <person name="Hetherington A.J."/>
            <person name="Kelly S."/>
            <person name="Saint-Marcoux D."/>
            <person name="Proust H."/>
            <person name="Prescott H."/>
            <person name="Dolan L."/>
        </authorList>
    </citation>
    <scope>NUCLEOTIDE SEQUENCE [LARGE SCALE GENOMIC DNA]</scope>
    <source>
        <tissue evidence="1">Whole gametophyte</tissue>
    </source>
</reference>
<accession>A0A176VXE2</accession>
<gene>
    <name evidence="1" type="ORF">AXG93_3698s1050</name>
</gene>